<dbReference type="Proteomes" id="UP000253868">
    <property type="component" value="Chromosome"/>
</dbReference>
<proteinExistence type="predicted"/>
<evidence type="ECO:0000256" key="2">
    <source>
        <dbReference type="SAM" id="SignalP"/>
    </source>
</evidence>
<dbReference type="GO" id="GO:0003824">
    <property type="term" value="F:catalytic activity"/>
    <property type="evidence" value="ECO:0007669"/>
    <property type="project" value="InterPro"/>
</dbReference>
<name>A0A345HKJ3_9ACTN</name>
<dbReference type="AlphaFoldDB" id="A0A345HKJ3"/>
<dbReference type="RefSeq" id="WP_114658587.1">
    <property type="nucleotide sequence ID" value="NZ_CP031194.1"/>
</dbReference>
<dbReference type="PROSITE" id="PS51318">
    <property type="entry name" value="TAT"/>
    <property type="match status" value="1"/>
</dbReference>
<feature type="chain" id="PRO_5016973356" evidence="2">
    <location>
        <begin position="40"/>
        <end position="542"/>
    </location>
</feature>
<dbReference type="PANTHER" id="PTHR11895:SF176">
    <property type="entry name" value="AMIDASE AMID-RELATED"/>
    <property type="match status" value="1"/>
</dbReference>
<gene>
    <name evidence="4" type="ORF">DVK44_05430</name>
</gene>
<dbReference type="InterPro" id="IPR023631">
    <property type="entry name" value="Amidase_dom"/>
</dbReference>
<evidence type="ECO:0000313" key="4">
    <source>
        <dbReference type="EMBL" id="AXG77217.1"/>
    </source>
</evidence>
<dbReference type="Gene3D" id="3.90.1300.10">
    <property type="entry name" value="Amidase signature (AS) domain"/>
    <property type="match status" value="1"/>
</dbReference>
<dbReference type="SUPFAM" id="SSF75304">
    <property type="entry name" value="Amidase signature (AS) enzymes"/>
    <property type="match status" value="1"/>
</dbReference>
<feature type="signal peptide" evidence="2">
    <location>
        <begin position="1"/>
        <end position="39"/>
    </location>
</feature>
<evidence type="ECO:0000313" key="5">
    <source>
        <dbReference type="Proteomes" id="UP000253868"/>
    </source>
</evidence>
<dbReference type="InterPro" id="IPR006311">
    <property type="entry name" value="TAT_signal"/>
</dbReference>
<keyword evidence="5" id="KW-1185">Reference proteome</keyword>
<feature type="domain" description="Amidase" evidence="3">
    <location>
        <begin position="89"/>
        <end position="445"/>
    </location>
</feature>
<sequence>MSDSGGNRRALNRRVFLAGSAAASAAAVSGIALAPPAAAAPVASRTPPPTPPHLPDIDVRDAARRDPTEATLAEAAVLMGRRKLKATTLVEAYLDRIATYDSTYQAYSEVTGKSALAAARAADRLGGRRGVLRGIPLCIKDNYFTRGVPTRCNSYIFEDFVPDYDATAVARLTAAGGIVLGKGQMGPLATTRATTPNGTVTTVNAWTPDNPATDPGGSSTGPATAVAGRLAASSIGTQTGGSIVLPANRQNLTGLKPTMGRVSAYGVIPLSYTRDHPGPLARDAMDAALMLAVLAGPDPHDPRTQGLPRLPDLVRAATPVVSKGKVRLRRATRIGVPADFLNTATEVRKAFLDRLSAIPGVTLVNVTYPDDWSLLTGSFNDARLAERTEPFRHWLREDPAKFGVSLLSWLQGLMLSGDEWITAQRAKNHLLREVLDGVMARCDVLLQTGPVPFDILGLPEIAFPVGFTAGAVPAGVILGGQPYEEDRLLEVAAAYQAVTDWHTRRPANPARTAATANGRSAASATAAGRPRLTAEQAAASSA</sequence>
<evidence type="ECO:0000256" key="1">
    <source>
        <dbReference type="SAM" id="MobiDB-lite"/>
    </source>
</evidence>
<dbReference type="PANTHER" id="PTHR11895">
    <property type="entry name" value="TRANSAMIDASE"/>
    <property type="match status" value="1"/>
</dbReference>
<protein>
    <submittedName>
        <fullName evidence="4">Amidase</fullName>
    </submittedName>
</protein>
<dbReference type="InterPro" id="IPR000120">
    <property type="entry name" value="Amidase"/>
</dbReference>
<dbReference type="EMBL" id="CP031194">
    <property type="protein sequence ID" value="AXG77217.1"/>
    <property type="molecule type" value="Genomic_DNA"/>
</dbReference>
<dbReference type="KEGG" id="spad:DVK44_05430"/>
<dbReference type="OrthoDB" id="9811471at2"/>
<feature type="region of interest" description="Disordered" evidence="1">
    <location>
        <begin position="38"/>
        <end position="57"/>
    </location>
</feature>
<organism evidence="4 5">
    <name type="scientific">Streptomyces paludis</name>
    <dbReference type="NCBI Taxonomy" id="2282738"/>
    <lineage>
        <taxon>Bacteria</taxon>
        <taxon>Bacillati</taxon>
        <taxon>Actinomycetota</taxon>
        <taxon>Actinomycetes</taxon>
        <taxon>Kitasatosporales</taxon>
        <taxon>Streptomycetaceae</taxon>
        <taxon>Streptomyces</taxon>
    </lineage>
</organism>
<dbReference type="Pfam" id="PF01425">
    <property type="entry name" value="Amidase"/>
    <property type="match status" value="1"/>
</dbReference>
<accession>A0A345HKJ3</accession>
<keyword evidence="2" id="KW-0732">Signal</keyword>
<evidence type="ECO:0000259" key="3">
    <source>
        <dbReference type="Pfam" id="PF01425"/>
    </source>
</evidence>
<reference evidence="5" key="1">
    <citation type="submission" date="2018-07" db="EMBL/GenBank/DDBJ databases">
        <authorList>
            <person name="Zhao J."/>
        </authorList>
    </citation>
    <scope>NUCLEOTIDE SEQUENCE [LARGE SCALE GENOMIC DNA]</scope>
    <source>
        <strain evidence="5">GSSD-12</strain>
    </source>
</reference>
<feature type="compositionally biased region" description="Low complexity" evidence="1">
    <location>
        <begin position="506"/>
        <end position="529"/>
    </location>
</feature>
<dbReference type="InterPro" id="IPR036928">
    <property type="entry name" value="AS_sf"/>
</dbReference>
<feature type="region of interest" description="Disordered" evidence="1">
    <location>
        <begin position="504"/>
        <end position="542"/>
    </location>
</feature>